<dbReference type="Proteomes" id="UP001055072">
    <property type="component" value="Unassembled WGS sequence"/>
</dbReference>
<proteinExistence type="predicted"/>
<organism evidence="1 2">
    <name type="scientific">Irpex rosettiformis</name>
    <dbReference type="NCBI Taxonomy" id="378272"/>
    <lineage>
        <taxon>Eukaryota</taxon>
        <taxon>Fungi</taxon>
        <taxon>Dikarya</taxon>
        <taxon>Basidiomycota</taxon>
        <taxon>Agaricomycotina</taxon>
        <taxon>Agaricomycetes</taxon>
        <taxon>Polyporales</taxon>
        <taxon>Irpicaceae</taxon>
        <taxon>Irpex</taxon>
    </lineage>
</organism>
<name>A0ACB8U3B4_9APHY</name>
<evidence type="ECO:0000313" key="1">
    <source>
        <dbReference type="EMBL" id="KAI0088877.1"/>
    </source>
</evidence>
<reference evidence="1" key="1">
    <citation type="journal article" date="2021" name="Environ. Microbiol.">
        <title>Gene family expansions and transcriptome signatures uncover fungal adaptations to wood decay.</title>
        <authorList>
            <person name="Hage H."/>
            <person name="Miyauchi S."/>
            <person name="Viragh M."/>
            <person name="Drula E."/>
            <person name="Min B."/>
            <person name="Chaduli D."/>
            <person name="Navarro D."/>
            <person name="Favel A."/>
            <person name="Norest M."/>
            <person name="Lesage-Meessen L."/>
            <person name="Balint B."/>
            <person name="Merenyi Z."/>
            <person name="de Eugenio L."/>
            <person name="Morin E."/>
            <person name="Martinez A.T."/>
            <person name="Baldrian P."/>
            <person name="Stursova M."/>
            <person name="Martinez M.J."/>
            <person name="Novotny C."/>
            <person name="Magnuson J.K."/>
            <person name="Spatafora J.W."/>
            <person name="Maurice S."/>
            <person name="Pangilinan J."/>
            <person name="Andreopoulos W."/>
            <person name="LaButti K."/>
            <person name="Hundley H."/>
            <person name="Na H."/>
            <person name="Kuo A."/>
            <person name="Barry K."/>
            <person name="Lipzen A."/>
            <person name="Henrissat B."/>
            <person name="Riley R."/>
            <person name="Ahrendt S."/>
            <person name="Nagy L.G."/>
            <person name="Grigoriev I.V."/>
            <person name="Martin F."/>
            <person name="Rosso M.N."/>
        </authorList>
    </citation>
    <scope>NUCLEOTIDE SEQUENCE</scope>
    <source>
        <strain evidence="1">CBS 384.51</strain>
    </source>
</reference>
<dbReference type="EMBL" id="MU274912">
    <property type="protein sequence ID" value="KAI0088877.1"/>
    <property type="molecule type" value="Genomic_DNA"/>
</dbReference>
<comment type="caution">
    <text evidence="1">The sequence shown here is derived from an EMBL/GenBank/DDBJ whole genome shotgun (WGS) entry which is preliminary data.</text>
</comment>
<accession>A0ACB8U3B4</accession>
<gene>
    <name evidence="1" type="ORF">BDY19DRAFT_153459</name>
</gene>
<sequence length="227" mass="24571">MPKTKQCPHCTETFSKSKSRKNHMNITGHGWICSDSSCVDVRSADLSQLEQHCRTFHPGGPVEAVRQRPVQVAEAASTSAGGTVTQAPSVFASVKQEPALGPSQNPSNTTSGHCVICGEWASNVMEHISTDHKSCFVCGVSCVHIQTHFKYSHPSYYCDECRMPFISERKVKTHTCRVSQALPSLEAVKVIHSSPKIVASSCPISPDVTTADLKPGQAENIPHATET</sequence>
<evidence type="ECO:0000313" key="2">
    <source>
        <dbReference type="Proteomes" id="UP001055072"/>
    </source>
</evidence>
<keyword evidence="2" id="KW-1185">Reference proteome</keyword>
<protein>
    <submittedName>
        <fullName evidence="1">Uncharacterized protein</fullName>
    </submittedName>
</protein>